<dbReference type="EMBL" id="VSSQ01077788">
    <property type="protein sequence ID" value="MPN27779.1"/>
    <property type="molecule type" value="Genomic_DNA"/>
</dbReference>
<dbReference type="InterPro" id="IPR043740">
    <property type="entry name" value="DUF5685"/>
</dbReference>
<organism evidence="1">
    <name type="scientific">bioreactor metagenome</name>
    <dbReference type="NCBI Taxonomy" id="1076179"/>
    <lineage>
        <taxon>unclassified sequences</taxon>
        <taxon>metagenomes</taxon>
        <taxon>ecological metagenomes</taxon>
    </lineage>
</organism>
<name>A0A645GPF1_9ZZZZ</name>
<comment type="caution">
    <text evidence="1">The sequence shown here is derived from an EMBL/GenBank/DDBJ whole genome shotgun (WGS) entry which is preliminary data.</text>
</comment>
<proteinExistence type="predicted"/>
<gene>
    <name evidence="1" type="ORF">SDC9_175213</name>
</gene>
<accession>A0A645GPF1</accession>
<evidence type="ECO:0000313" key="1">
    <source>
        <dbReference type="EMBL" id="MPN27779.1"/>
    </source>
</evidence>
<protein>
    <submittedName>
        <fullName evidence="1">Uncharacterized protein</fullName>
    </submittedName>
</protein>
<dbReference type="AlphaFoldDB" id="A0A645GPF1"/>
<reference evidence="1" key="1">
    <citation type="submission" date="2019-08" db="EMBL/GenBank/DDBJ databases">
        <authorList>
            <person name="Kucharzyk K."/>
            <person name="Murdoch R.W."/>
            <person name="Higgins S."/>
            <person name="Loffler F."/>
        </authorList>
    </citation>
    <scope>NUCLEOTIDE SEQUENCE</scope>
</reference>
<sequence length="162" mass="18428">MSLSQAKLLESASREAEKPYPRQVKAIKDALGALSLMEKDDVTNPDLPASAFGQMLGEIFVPREDMPQSRELYDLGFTLGRFIYMMDAVLDLKDDIKKKRYNPLITIPSSQHEEILRLQMAQCAACFERLNVPRNKDLLENILYSGVWTSYAARNRREAAQS</sequence>
<dbReference type="Pfam" id="PF18937">
    <property type="entry name" value="DUF5685"/>
    <property type="match status" value="1"/>
</dbReference>